<gene>
    <name evidence="2" type="ORF">RIF23_09520</name>
</gene>
<dbReference type="Pfam" id="PF04672">
    <property type="entry name" value="Methyltransf_19"/>
    <property type="match status" value="1"/>
</dbReference>
<dbReference type="SUPFAM" id="SSF53335">
    <property type="entry name" value="S-adenosyl-L-methionine-dependent methyltransferases"/>
    <property type="match status" value="1"/>
</dbReference>
<organism evidence="2 3">
    <name type="scientific">Lipingzhangella rawalii</name>
    <dbReference type="NCBI Taxonomy" id="2055835"/>
    <lineage>
        <taxon>Bacteria</taxon>
        <taxon>Bacillati</taxon>
        <taxon>Actinomycetota</taxon>
        <taxon>Actinomycetes</taxon>
        <taxon>Streptosporangiales</taxon>
        <taxon>Nocardiopsidaceae</taxon>
        <taxon>Lipingzhangella</taxon>
    </lineage>
</organism>
<dbReference type="GO" id="GO:0032259">
    <property type="term" value="P:methylation"/>
    <property type="evidence" value="ECO:0007669"/>
    <property type="project" value="UniProtKB-KW"/>
</dbReference>
<dbReference type="GO" id="GO:0008168">
    <property type="term" value="F:methyltransferase activity"/>
    <property type="evidence" value="ECO:0007669"/>
    <property type="project" value="UniProtKB-KW"/>
</dbReference>
<name>A0ABU2H6Q8_9ACTN</name>
<dbReference type="InterPro" id="IPR029063">
    <property type="entry name" value="SAM-dependent_MTases_sf"/>
</dbReference>
<dbReference type="Gene3D" id="3.40.50.150">
    <property type="entry name" value="Vaccinia Virus protein VP39"/>
    <property type="match status" value="1"/>
</dbReference>
<reference evidence="3" key="1">
    <citation type="submission" date="2023-07" db="EMBL/GenBank/DDBJ databases">
        <title>Novel species in the genus Lipingzhangella isolated from Sambhar Salt Lake.</title>
        <authorList>
            <person name="Jiya N."/>
            <person name="Kajale S."/>
            <person name="Sharma A."/>
        </authorList>
    </citation>
    <scope>NUCLEOTIDE SEQUENCE [LARGE SCALE GENOMIC DNA]</scope>
    <source>
        <strain evidence="3">LS1_29</strain>
    </source>
</reference>
<dbReference type="EMBL" id="JAVLVT010000003">
    <property type="protein sequence ID" value="MDS1270534.1"/>
    <property type="molecule type" value="Genomic_DNA"/>
</dbReference>
<dbReference type="RefSeq" id="WP_310912037.1">
    <property type="nucleotide sequence ID" value="NZ_JAVLVT010000003.1"/>
</dbReference>
<evidence type="ECO:0000256" key="1">
    <source>
        <dbReference type="SAM" id="MobiDB-lite"/>
    </source>
</evidence>
<dbReference type="EC" id="2.1.1.-" evidence="2"/>
<keyword evidence="3" id="KW-1185">Reference proteome</keyword>
<keyword evidence="2" id="KW-0808">Transferase</keyword>
<protein>
    <submittedName>
        <fullName evidence="2">SAM-dependent methyltransferase</fullName>
        <ecNumber evidence="2">2.1.1.-</ecNumber>
    </submittedName>
</protein>
<keyword evidence="2" id="KW-0489">Methyltransferase</keyword>
<comment type="caution">
    <text evidence="2">The sequence shown here is derived from an EMBL/GenBank/DDBJ whole genome shotgun (WGS) entry which is preliminary data.</text>
</comment>
<sequence>MNETPSWMRNEETSEAALPPELNTGVPHTARVWNYYLGGKDNFAADREVAEQFRALVPSVAEAARADRAFLARVVKHVVAEQGIRQILDLGTGIPTADNTHEVAQRLAPETRVVYVDNDPIVLVHARALLTSTPEGVTDYVEADVRDPDAVLRNAARTLDLTQPTAVMMLGVLNHVEGDEVAQGIVRQVMAALPSGSYLALTHPTDEISGDGAHVAVRLWNENGGTPPLVLRSRDQLAELFTGLEVLEPGIVPPARWRPAPGLDLQDSDEFCGVGYKP</sequence>
<accession>A0ABU2H6Q8</accession>
<evidence type="ECO:0000313" key="2">
    <source>
        <dbReference type="EMBL" id="MDS1270534.1"/>
    </source>
</evidence>
<proteinExistence type="predicted"/>
<feature type="region of interest" description="Disordered" evidence="1">
    <location>
        <begin position="1"/>
        <end position="23"/>
    </location>
</feature>
<dbReference type="PIRSF" id="PIRSF017393">
    <property type="entry name" value="MTase_SAV2177"/>
    <property type="match status" value="1"/>
</dbReference>
<dbReference type="Proteomes" id="UP001250214">
    <property type="component" value="Unassembled WGS sequence"/>
</dbReference>
<evidence type="ECO:0000313" key="3">
    <source>
        <dbReference type="Proteomes" id="UP001250214"/>
    </source>
</evidence>
<dbReference type="InterPro" id="IPR006764">
    <property type="entry name" value="SAM_dep_MeTrfase_SAV2177_type"/>
</dbReference>